<keyword evidence="4" id="KW-1185">Reference proteome</keyword>
<feature type="transmembrane region" description="Helical" evidence="1">
    <location>
        <begin position="37"/>
        <end position="60"/>
    </location>
</feature>
<dbReference type="AlphaFoldDB" id="A0A1X6ZHC0"/>
<organism evidence="3 4">
    <name type="scientific">Roseovarius albus</name>
    <dbReference type="NCBI Taxonomy" id="1247867"/>
    <lineage>
        <taxon>Bacteria</taxon>
        <taxon>Pseudomonadati</taxon>
        <taxon>Pseudomonadota</taxon>
        <taxon>Alphaproteobacteria</taxon>
        <taxon>Rhodobacterales</taxon>
        <taxon>Roseobacteraceae</taxon>
        <taxon>Roseovarius</taxon>
    </lineage>
</organism>
<reference evidence="3 4" key="1">
    <citation type="submission" date="2017-03" db="EMBL/GenBank/DDBJ databases">
        <authorList>
            <person name="Afonso C.L."/>
            <person name="Miller P.J."/>
            <person name="Scott M.A."/>
            <person name="Spackman E."/>
            <person name="Goraichik I."/>
            <person name="Dimitrov K.M."/>
            <person name="Suarez D.L."/>
            <person name="Swayne D.E."/>
        </authorList>
    </citation>
    <scope>NUCLEOTIDE SEQUENCE [LARGE SCALE GENOMIC DNA]</scope>
    <source>
        <strain evidence="3 4">CECT 7450</strain>
    </source>
</reference>
<evidence type="ECO:0000313" key="3">
    <source>
        <dbReference type="EMBL" id="SLN51496.1"/>
    </source>
</evidence>
<evidence type="ECO:0000256" key="1">
    <source>
        <dbReference type="SAM" id="Phobius"/>
    </source>
</evidence>
<proteinExistence type="predicted"/>
<dbReference type="PROSITE" id="PS51257">
    <property type="entry name" value="PROKAR_LIPOPROTEIN"/>
    <property type="match status" value="1"/>
</dbReference>
<evidence type="ECO:0000313" key="4">
    <source>
        <dbReference type="Proteomes" id="UP000193061"/>
    </source>
</evidence>
<keyword evidence="1" id="KW-1133">Transmembrane helix</keyword>
<keyword evidence="1" id="KW-0472">Membrane</keyword>
<name>A0A1X6ZHC0_9RHOB</name>
<dbReference type="Proteomes" id="UP000193061">
    <property type="component" value="Unassembled WGS sequence"/>
</dbReference>
<keyword evidence="2" id="KW-0732">Signal</keyword>
<keyword evidence="1" id="KW-0812">Transmembrane</keyword>
<dbReference type="RefSeq" id="WP_085806196.1">
    <property type="nucleotide sequence ID" value="NZ_FWFX01000007.1"/>
</dbReference>
<protein>
    <recommendedName>
        <fullName evidence="5">Lipoprotein</fullName>
    </recommendedName>
</protein>
<evidence type="ECO:0008006" key="5">
    <source>
        <dbReference type="Google" id="ProtNLM"/>
    </source>
</evidence>
<gene>
    <name evidence="3" type="ORF">ROA7450_02580</name>
</gene>
<feature type="chain" id="PRO_5012394683" description="Lipoprotein" evidence="2">
    <location>
        <begin position="26"/>
        <end position="67"/>
    </location>
</feature>
<evidence type="ECO:0000256" key="2">
    <source>
        <dbReference type="SAM" id="SignalP"/>
    </source>
</evidence>
<accession>A0A1X6ZHC0</accession>
<dbReference type="EMBL" id="FWFX01000007">
    <property type="protein sequence ID" value="SLN51496.1"/>
    <property type="molecule type" value="Genomic_DNA"/>
</dbReference>
<feature type="signal peptide" evidence="2">
    <location>
        <begin position="1"/>
        <end position="25"/>
    </location>
</feature>
<sequence length="67" mass="6406">MQIKRFTIPLLAALTGLSACGDTIAQQGLIGAGAGAGTALVLGGSVGTGLVVGAAGNVAYCQATKRC</sequence>